<dbReference type="AlphaFoldDB" id="A0A9N7YVN4"/>
<organism evidence="2 3">
    <name type="scientific">Pleuronectes platessa</name>
    <name type="common">European plaice</name>
    <dbReference type="NCBI Taxonomy" id="8262"/>
    <lineage>
        <taxon>Eukaryota</taxon>
        <taxon>Metazoa</taxon>
        <taxon>Chordata</taxon>
        <taxon>Craniata</taxon>
        <taxon>Vertebrata</taxon>
        <taxon>Euteleostomi</taxon>
        <taxon>Actinopterygii</taxon>
        <taxon>Neopterygii</taxon>
        <taxon>Teleostei</taxon>
        <taxon>Neoteleostei</taxon>
        <taxon>Acanthomorphata</taxon>
        <taxon>Carangaria</taxon>
        <taxon>Pleuronectiformes</taxon>
        <taxon>Pleuronectoidei</taxon>
        <taxon>Pleuronectidae</taxon>
        <taxon>Pleuronectes</taxon>
    </lineage>
</organism>
<dbReference type="Proteomes" id="UP001153269">
    <property type="component" value="Unassembled WGS sequence"/>
</dbReference>
<evidence type="ECO:0000313" key="3">
    <source>
        <dbReference type="Proteomes" id="UP001153269"/>
    </source>
</evidence>
<feature type="region of interest" description="Disordered" evidence="1">
    <location>
        <begin position="44"/>
        <end position="66"/>
    </location>
</feature>
<protein>
    <submittedName>
        <fullName evidence="2">Uncharacterized protein</fullName>
    </submittedName>
</protein>
<gene>
    <name evidence="2" type="ORF">PLEPLA_LOCUS33827</name>
</gene>
<evidence type="ECO:0000313" key="2">
    <source>
        <dbReference type="EMBL" id="CAB1446085.1"/>
    </source>
</evidence>
<reference evidence="2" key="1">
    <citation type="submission" date="2020-03" db="EMBL/GenBank/DDBJ databases">
        <authorList>
            <person name="Weist P."/>
        </authorList>
    </citation>
    <scope>NUCLEOTIDE SEQUENCE</scope>
</reference>
<dbReference type="EMBL" id="CADEAL010003890">
    <property type="protein sequence ID" value="CAB1446085.1"/>
    <property type="molecule type" value="Genomic_DNA"/>
</dbReference>
<accession>A0A9N7YVN4</accession>
<evidence type="ECO:0000256" key="1">
    <source>
        <dbReference type="SAM" id="MobiDB-lite"/>
    </source>
</evidence>
<sequence>MPTSDKHQISTKEHIYPTVSIRFPFPNAQLARQETGNGVEAITLGESPRAPRNEGQGPLLSQSRGLPHTLILPSSPSLRLALSHFAPPRLATFAPSTHISFIPFSPLTPYVPLSIYAPPSTATAATTSHPPPWLVQRWKPEASSSLNDESIGHF</sequence>
<name>A0A9N7YVN4_PLEPL</name>
<proteinExistence type="predicted"/>
<keyword evidence="3" id="KW-1185">Reference proteome</keyword>
<comment type="caution">
    <text evidence="2">The sequence shown here is derived from an EMBL/GenBank/DDBJ whole genome shotgun (WGS) entry which is preliminary data.</text>
</comment>